<evidence type="ECO:0000313" key="2">
    <source>
        <dbReference type="EMBL" id="GBM12015.1"/>
    </source>
</evidence>
<comment type="caution">
    <text evidence="2">The sequence shown here is derived from an EMBL/GenBank/DDBJ whole genome shotgun (WGS) entry which is preliminary data.</text>
</comment>
<dbReference type="Proteomes" id="UP000499080">
    <property type="component" value="Unassembled WGS sequence"/>
</dbReference>
<keyword evidence="3" id="KW-1185">Reference proteome</keyword>
<gene>
    <name evidence="2" type="ORF">AVEN_256100_1</name>
</gene>
<evidence type="ECO:0000313" key="3">
    <source>
        <dbReference type="Proteomes" id="UP000499080"/>
    </source>
</evidence>
<dbReference type="InterPro" id="IPR040676">
    <property type="entry name" value="DUF5641"/>
</dbReference>
<dbReference type="Pfam" id="PF18701">
    <property type="entry name" value="DUF5641"/>
    <property type="match status" value="1"/>
</dbReference>
<name>A0A4Y2D8V4_ARAVE</name>
<evidence type="ECO:0000259" key="1">
    <source>
        <dbReference type="Pfam" id="PF18701"/>
    </source>
</evidence>
<organism evidence="2 3">
    <name type="scientific">Araneus ventricosus</name>
    <name type="common">Orbweaver spider</name>
    <name type="synonym">Epeira ventricosa</name>
    <dbReference type="NCBI Taxonomy" id="182803"/>
    <lineage>
        <taxon>Eukaryota</taxon>
        <taxon>Metazoa</taxon>
        <taxon>Ecdysozoa</taxon>
        <taxon>Arthropoda</taxon>
        <taxon>Chelicerata</taxon>
        <taxon>Arachnida</taxon>
        <taxon>Araneae</taxon>
        <taxon>Araneomorphae</taxon>
        <taxon>Entelegynae</taxon>
        <taxon>Araneoidea</taxon>
        <taxon>Araneidae</taxon>
        <taxon>Araneus</taxon>
    </lineage>
</organism>
<accession>A0A4Y2D8V4</accession>
<protein>
    <recommendedName>
        <fullName evidence="1">DUF5641 domain-containing protein</fullName>
    </recommendedName>
</protein>
<dbReference type="AlphaFoldDB" id="A0A4Y2D8V4"/>
<feature type="domain" description="DUF5641" evidence="1">
    <location>
        <begin position="37"/>
        <end position="79"/>
    </location>
</feature>
<sequence>MITQNILHLIMTLSGGFNSHSTPVLSLLDLAENRLNSWLKLKQIFQHFWNRLYQEYLNRLQSIPKRDRVKSNISKGEMFNLLVSLPTNTLKPNYPQQEPSLSVVYWMLSALKEQDYMRSLKVHLLHSHVQYGPKNFGAFSEDPGLRLHQTSEDMYRRRLRR</sequence>
<proteinExistence type="predicted"/>
<dbReference type="EMBL" id="BGPR01000307">
    <property type="protein sequence ID" value="GBM12015.1"/>
    <property type="molecule type" value="Genomic_DNA"/>
</dbReference>
<reference evidence="2 3" key="1">
    <citation type="journal article" date="2019" name="Sci. Rep.">
        <title>Orb-weaving spider Araneus ventricosus genome elucidates the spidroin gene catalogue.</title>
        <authorList>
            <person name="Kono N."/>
            <person name="Nakamura H."/>
            <person name="Ohtoshi R."/>
            <person name="Moran D.A.P."/>
            <person name="Shinohara A."/>
            <person name="Yoshida Y."/>
            <person name="Fujiwara M."/>
            <person name="Mori M."/>
            <person name="Tomita M."/>
            <person name="Arakawa K."/>
        </authorList>
    </citation>
    <scope>NUCLEOTIDE SEQUENCE [LARGE SCALE GENOMIC DNA]</scope>
</reference>